<keyword evidence="11" id="KW-1185">Reference proteome</keyword>
<comment type="subcellular location">
    <subcellularLocation>
        <location evidence="1 9">Nucleus</location>
    </subcellularLocation>
</comment>
<keyword evidence="4 9" id="KW-0378">Hydrolase</keyword>
<proteinExistence type="inferred from homology"/>
<protein>
    <recommendedName>
        <fullName evidence="9">RNA polymerase II subunit A C-terminal domain phosphatase SSU72</fullName>
        <shortName evidence="9">CTD phosphatase SSU72</shortName>
        <ecNumber evidence="9">3.1.3.16</ecNumber>
    </recommendedName>
</protein>
<dbReference type="PANTHER" id="PTHR20383">
    <property type="entry name" value="RNA POLYMERASE II SUBUNIT A C-TERMINAL DOMAIN PHOSPHATASE"/>
    <property type="match status" value="1"/>
</dbReference>
<keyword evidence="3 9" id="KW-0507">mRNA processing</keyword>
<evidence type="ECO:0000256" key="3">
    <source>
        <dbReference type="ARBA" id="ARBA00022664"/>
    </source>
</evidence>
<comment type="function">
    <text evidence="9">Protein phosphatase that catalyzes the dephosphorylation of the C-terminal domain of RNA polymerase II. Plays a role in RNA processing and termination.</text>
</comment>
<evidence type="ECO:0000256" key="7">
    <source>
        <dbReference type="ARBA" id="ARBA00047761"/>
    </source>
</evidence>
<dbReference type="Pfam" id="PF04722">
    <property type="entry name" value="Ssu72"/>
    <property type="match status" value="1"/>
</dbReference>
<dbReference type="GO" id="GO:0005634">
    <property type="term" value="C:nucleus"/>
    <property type="evidence" value="ECO:0007669"/>
    <property type="project" value="UniProtKB-SubCell"/>
</dbReference>
<evidence type="ECO:0000256" key="1">
    <source>
        <dbReference type="ARBA" id="ARBA00004123"/>
    </source>
</evidence>
<comment type="similarity">
    <text evidence="2 9">Belongs to the SSU72 phosphatase family.</text>
</comment>
<dbReference type="GO" id="GO:0004722">
    <property type="term" value="F:protein serine/threonine phosphatase activity"/>
    <property type="evidence" value="ECO:0007669"/>
    <property type="project" value="UniProtKB-UniRule"/>
</dbReference>
<evidence type="ECO:0000256" key="2">
    <source>
        <dbReference type="ARBA" id="ARBA00008978"/>
    </source>
</evidence>
<name>A0AA39A8U8_VITRO</name>
<reference evidence="10 11" key="1">
    <citation type="journal article" date="2023" name="BMC Biotechnol.">
        <title>Vitis rotundifolia cv Carlos genome sequencing.</title>
        <authorList>
            <person name="Huff M."/>
            <person name="Hulse-Kemp A."/>
            <person name="Scheffler B."/>
            <person name="Youngblood R."/>
            <person name="Simpson S."/>
            <person name="Babiker E."/>
            <person name="Staton M."/>
        </authorList>
    </citation>
    <scope>NUCLEOTIDE SEQUENCE [LARGE SCALE GENOMIC DNA]</scope>
    <source>
        <tissue evidence="10">Leaf</tissue>
    </source>
</reference>
<evidence type="ECO:0000256" key="8">
    <source>
        <dbReference type="ARBA" id="ARBA00048336"/>
    </source>
</evidence>
<evidence type="ECO:0000256" key="5">
    <source>
        <dbReference type="ARBA" id="ARBA00022912"/>
    </source>
</evidence>
<dbReference type="GO" id="GO:0006397">
    <property type="term" value="P:mRNA processing"/>
    <property type="evidence" value="ECO:0007669"/>
    <property type="project" value="UniProtKB-KW"/>
</dbReference>
<comment type="catalytic activity">
    <reaction evidence="8 9">
        <text>O-phospho-L-threonyl-[protein] + H2O = L-threonyl-[protein] + phosphate</text>
        <dbReference type="Rhea" id="RHEA:47004"/>
        <dbReference type="Rhea" id="RHEA-COMP:11060"/>
        <dbReference type="Rhea" id="RHEA-COMP:11605"/>
        <dbReference type="ChEBI" id="CHEBI:15377"/>
        <dbReference type="ChEBI" id="CHEBI:30013"/>
        <dbReference type="ChEBI" id="CHEBI:43474"/>
        <dbReference type="ChEBI" id="CHEBI:61977"/>
        <dbReference type="EC" id="3.1.3.16"/>
    </reaction>
</comment>
<comment type="catalytic activity">
    <reaction evidence="7 9">
        <text>O-phospho-L-seryl-[protein] + H2O = L-seryl-[protein] + phosphate</text>
        <dbReference type="Rhea" id="RHEA:20629"/>
        <dbReference type="Rhea" id="RHEA-COMP:9863"/>
        <dbReference type="Rhea" id="RHEA-COMP:11604"/>
        <dbReference type="ChEBI" id="CHEBI:15377"/>
        <dbReference type="ChEBI" id="CHEBI:29999"/>
        <dbReference type="ChEBI" id="CHEBI:43474"/>
        <dbReference type="ChEBI" id="CHEBI:83421"/>
        <dbReference type="EC" id="3.1.3.16"/>
    </reaction>
</comment>
<dbReference type="Gene3D" id="3.40.50.2300">
    <property type="match status" value="1"/>
</dbReference>
<accession>A0AA39A8U8</accession>
<comment type="caution">
    <text evidence="10">The sequence shown here is derived from an EMBL/GenBank/DDBJ whole genome shotgun (WGS) entry which is preliminary data.</text>
</comment>
<gene>
    <name evidence="10" type="ORF">PVL29_004708</name>
</gene>
<dbReference type="EMBL" id="JARBHA010000004">
    <property type="protein sequence ID" value="KAJ9703052.1"/>
    <property type="molecule type" value="Genomic_DNA"/>
</dbReference>
<evidence type="ECO:0000256" key="6">
    <source>
        <dbReference type="ARBA" id="ARBA00023242"/>
    </source>
</evidence>
<evidence type="ECO:0000313" key="11">
    <source>
        <dbReference type="Proteomes" id="UP001168098"/>
    </source>
</evidence>
<evidence type="ECO:0000313" key="10">
    <source>
        <dbReference type="EMBL" id="KAJ9703052.1"/>
    </source>
</evidence>
<evidence type="ECO:0000256" key="4">
    <source>
        <dbReference type="ARBA" id="ARBA00022801"/>
    </source>
</evidence>
<evidence type="ECO:0000256" key="9">
    <source>
        <dbReference type="RuleBase" id="RU369031"/>
    </source>
</evidence>
<keyword evidence="6 9" id="KW-0539">Nucleus</keyword>
<dbReference type="InterPro" id="IPR006811">
    <property type="entry name" value="RNA_pol_II_suA"/>
</dbReference>
<sequence>MVCSSNQNQSMEAHSLLKKQGFDVSFYKTGVRVKLPKPSLREPNICKFGIPYKHMFDDLCRKDLDLYPLSSISRFFLLVS</sequence>
<keyword evidence="5 9" id="KW-0904">Protein phosphatase</keyword>
<dbReference type="AlphaFoldDB" id="A0AA39A8U8"/>
<dbReference type="Proteomes" id="UP001168098">
    <property type="component" value="Unassembled WGS sequence"/>
</dbReference>
<organism evidence="10 11">
    <name type="scientific">Vitis rotundifolia</name>
    <name type="common">Muscadine grape</name>
    <dbReference type="NCBI Taxonomy" id="103349"/>
    <lineage>
        <taxon>Eukaryota</taxon>
        <taxon>Viridiplantae</taxon>
        <taxon>Streptophyta</taxon>
        <taxon>Embryophyta</taxon>
        <taxon>Tracheophyta</taxon>
        <taxon>Spermatophyta</taxon>
        <taxon>Magnoliopsida</taxon>
        <taxon>eudicotyledons</taxon>
        <taxon>Gunneridae</taxon>
        <taxon>Pentapetalae</taxon>
        <taxon>rosids</taxon>
        <taxon>Vitales</taxon>
        <taxon>Vitaceae</taxon>
        <taxon>Viteae</taxon>
        <taxon>Vitis</taxon>
    </lineage>
</organism>
<dbReference type="EC" id="3.1.3.16" evidence="9"/>